<organism evidence="1 2">
    <name type="scientific">Pristionchus fissidentatus</name>
    <dbReference type="NCBI Taxonomy" id="1538716"/>
    <lineage>
        <taxon>Eukaryota</taxon>
        <taxon>Metazoa</taxon>
        <taxon>Ecdysozoa</taxon>
        <taxon>Nematoda</taxon>
        <taxon>Chromadorea</taxon>
        <taxon>Rhabditida</taxon>
        <taxon>Rhabditina</taxon>
        <taxon>Diplogasteromorpha</taxon>
        <taxon>Diplogasteroidea</taxon>
        <taxon>Neodiplogasteridae</taxon>
        <taxon>Pristionchus</taxon>
    </lineage>
</organism>
<dbReference type="AlphaFoldDB" id="A0AAV5VEH5"/>
<name>A0AAV5VEH5_9BILA</name>
<sequence>MQHNHLKYWQYSISDSKLFVAASTRIALRSIEAWDGIDRGEWLPTRWIPLSDCMRSPSLRRVLTLPRFCNSDTCSASPSLAQ</sequence>
<reference evidence="1" key="1">
    <citation type="submission" date="2023-10" db="EMBL/GenBank/DDBJ databases">
        <title>Genome assembly of Pristionchus species.</title>
        <authorList>
            <person name="Yoshida K."/>
            <person name="Sommer R.J."/>
        </authorList>
    </citation>
    <scope>NUCLEOTIDE SEQUENCE</scope>
    <source>
        <strain evidence="1">RS5133</strain>
    </source>
</reference>
<dbReference type="EMBL" id="BTSY01000002">
    <property type="protein sequence ID" value="GMT16990.1"/>
    <property type="molecule type" value="Genomic_DNA"/>
</dbReference>
<comment type="caution">
    <text evidence="1">The sequence shown here is derived from an EMBL/GenBank/DDBJ whole genome shotgun (WGS) entry which is preliminary data.</text>
</comment>
<gene>
    <name evidence="1" type="ORF">PFISCL1PPCAC_8287</name>
</gene>
<proteinExistence type="predicted"/>
<dbReference type="Proteomes" id="UP001432322">
    <property type="component" value="Unassembled WGS sequence"/>
</dbReference>
<keyword evidence="2" id="KW-1185">Reference proteome</keyword>
<accession>A0AAV5VEH5</accession>
<protein>
    <submittedName>
        <fullName evidence="1">Uncharacterized protein</fullName>
    </submittedName>
</protein>
<feature type="non-terminal residue" evidence="1">
    <location>
        <position position="82"/>
    </location>
</feature>
<evidence type="ECO:0000313" key="1">
    <source>
        <dbReference type="EMBL" id="GMT16990.1"/>
    </source>
</evidence>
<evidence type="ECO:0000313" key="2">
    <source>
        <dbReference type="Proteomes" id="UP001432322"/>
    </source>
</evidence>